<evidence type="ECO:0000256" key="1">
    <source>
        <dbReference type="SAM" id="MobiDB-lite"/>
    </source>
</evidence>
<name>A0A166EUK3_DAUCS</name>
<dbReference type="PANTHER" id="PTHR33526">
    <property type="entry name" value="OS07G0123800 PROTEIN"/>
    <property type="match status" value="1"/>
</dbReference>
<dbReference type="PANTHER" id="PTHR33526:SF4">
    <property type="entry name" value="OS07G0123800 PROTEIN"/>
    <property type="match status" value="1"/>
</dbReference>
<gene>
    <name evidence="2" type="ORF">DCAR_0208851</name>
</gene>
<feature type="compositionally biased region" description="Basic and acidic residues" evidence="1">
    <location>
        <begin position="82"/>
        <end position="91"/>
    </location>
</feature>
<dbReference type="Gramene" id="KZN06997">
    <property type="protein sequence ID" value="KZN06997"/>
    <property type="gene ID" value="DCAR_007834"/>
</dbReference>
<proteinExistence type="predicted"/>
<keyword evidence="3" id="KW-1185">Reference proteome</keyword>
<dbReference type="Proteomes" id="UP000077755">
    <property type="component" value="Chromosome 2"/>
</dbReference>
<evidence type="ECO:0000313" key="2">
    <source>
        <dbReference type="EMBL" id="WOG89613.1"/>
    </source>
</evidence>
<evidence type="ECO:0000313" key="3">
    <source>
        <dbReference type="Proteomes" id="UP000077755"/>
    </source>
</evidence>
<protein>
    <submittedName>
        <fullName evidence="2">Uncharacterized protein</fullName>
    </submittedName>
</protein>
<dbReference type="OrthoDB" id="694638at2759"/>
<feature type="region of interest" description="Disordered" evidence="1">
    <location>
        <begin position="51"/>
        <end position="91"/>
    </location>
</feature>
<dbReference type="EMBL" id="CP093344">
    <property type="protein sequence ID" value="WOG89613.1"/>
    <property type="molecule type" value="Genomic_DNA"/>
</dbReference>
<dbReference type="OMA" id="YIGAPKK"/>
<organism evidence="2 3">
    <name type="scientific">Daucus carota subsp. sativus</name>
    <name type="common">Carrot</name>
    <dbReference type="NCBI Taxonomy" id="79200"/>
    <lineage>
        <taxon>Eukaryota</taxon>
        <taxon>Viridiplantae</taxon>
        <taxon>Streptophyta</taxon>
        <taxon>Embryophyta</taxon>
        <taxon>Tracheophyta</taxon>
        <taxon>Spermatophyta</taxon>
        <taxon>Magnoliopsida</taxon>
        <taxon>eudicotyledons</taxon>
        <taxon>Gunneridae</taxon>
        <taxon>Pentapetalae</taxon>
        <taxon>asterids</taxon>
        <taxon>campanulids</taxon>
        <taxon>Apiales</taxon>
        <taxon>Apiaceae</taxon>
        <taxon>Apioideae</taxon>
        <taxon>Scandiceae</taxon>
        <taxon>Daucinae</taxon>
        <taxon>Daucus</taxon>
        <taxon>Daucus sect. Daucus</taxon>
    </lineage>
</organism>
<accession>A0A166EUK3</accession>
<reference evidence="2" key="1">
    <citation type="journal article" date="2016" name="Nat. Genet.">
        <title>A high-quality carrot genome assembly provides new insights into carotenoid accumulation and asterid genome evolution.</title>
        <authorList>
            <person name="Iorizzo M."/>
            <person name="Ellison S."/>
            <person name="Senalik D."/>
            <person name="Zeng P."/>
            <person name="Satapoomin P."/>
            <person name="Huang J."/>
            <person name="Bowman M."/>
            <person name="Iovene M."/>
            <person name="Sanseverino W."/>
            <person name="Cavagnaro P."/>
            <person name="Yildiz M."/>
            <person name="Macko-Podgorni A."/>
            <person name="Moranska E."/>
            <person name="Grzebelus E."/>
            <person name="Grzebelus D."/>
            <person name="Ashrafi H."/>
            <person name="Zheng Z."/>
            <person name="Cheng S."/>
            <person name="Spooner D."/>
            <person name="Van Deynze A."/>
            <person name="Simon P."/>
        </authorList>
    </citation>
    <scope>NUCLEOTIDE SEQUENCE</scope>
    <source>
        <tissue evidence="2">Leaf</tissue>
    </source>
</reference>
<reference evidence="2" key="2">
    <citation type="submission" date="2022-03" db="EMBL/GenBank/DDBJ databases">
        <title>Draft title - Genomic analysis of global carrot germplasm unveils the trajectory of domestication and the origin of high carotenoid orange carrot.</title>
        <authorList>
            <person name="Iorizzo M."/>
            <person name="Ellison S."/>
            <person name="Senalik D."/>
            <person name="Macko-Podgorni A."/>
            <person name="Grzebelus D."/>
            <person name="Bostan H."/>
            <person name="Rolling W."/>
            <person name="Curaba J."/>
            <person name="Simon P."/>
        </authorList>
    </citation>
    <scope>NUCLEOTIDE SEQUENCE</scope>
    <source>
        <tissue evidence="2">Leaf</tissue>
    </source>
</reference>
<sequence length="143" mass="16475">MRSQRSHESKLSHYIGAPKKFLKRARDFYVDAMVNIDGKVGFTAPPIAPLPRKFDLRPQRNMSDDQDVPRIRRSMSARNTGSKKESEKSVEVRCHSVMGLGRIGTIEEDRSYEFEEESSCAKNELLFSRSRSYAVPHKRSGYY</sequence>
<dbReference type="AlphaFoldDB" id="A0A166EUK3"/>